<dbReference type="EMBL" id="CAJJDO010000062">
    <property type="protein sequence ID" value="CAD8174943.1"/>
    <property type="molecule type" value="Genomic_DNA"/>
</dbReference>
<proteinExistence type="predicted"/>
<gene>
    <name evidence="1" type="ORF">PPENT_87.1.T0620074</name>
</gene>
<keyword evidence="2" id="KW-1185">Reference proteome</keyword>
<comment type="caution">
    <text evidence="1">The sequence shown here is derived from an EMBL/GenBank/DDBJ whole genome shotgun (WGS) entry which is preliminary data.</text>
</comment>
<dbReference type="AlphaFoldDB" id="A0A8S1VER7"/>
<evidence type="ECO:0000313" key="1">
    <source>
        <dbReference type="EMBL" id="CAD8174943.1"/>
    </source>
</evidence>
<organism evidence="1 2">
    <name type="scientific">Paramecium pentaurelia</name>
    <dbReference type="NCBI Taxonomy" id="43138"/>
    <lineage>
        <taxon>Eukaryota</taxon>
        <taxon>Sar</taxon>
        <taxon>Alveolata</taxon>
        <taxon>Ciliophora</taxon>
        <taxon>Intramacronucleata</taxon>
        <taxon>Oligohymenophorea</taxon>
        <taxon>Peniculida</taxon>
        <taxon>Parameciidae</taxon>
        <taxon>Paramecium</taxon>
    </lineage>
</organism>
<sequence length="111" mass="13271">MHIQAQNQLWVHGYVKQRFNDYIMQDYINERANCGLQLIVLDISDINYGFPENIEDFIHKINLDWRVVNIGEALNLIELKDLNQKLKDNLIKVFKQFSYEILLQLLKFIMS</sequence>
<reference evidence="1" key="1">
    <citation type="submission" date="2021-01" db="EMBL/GenBank/DDBJ databases">
        <authorList>
            <consortium name="Genoscope - CEA"/>
            <person name="William W."/>
        </authorList>
    </citation>
    <scope>NUCLEOTIDE SEQUENCE</scope>
</reference>
<dbReference type="Proteomes" id="UP000689195">
    <property type="component" value="Unassembled WGS sequence"/>
</dbReference>
<name>A0A8S1VER7_9CILI</name>
<evidence type="ECO:0000313" key="2">
    <source>
        <dbReference type="Proteomes" id="UP000689195"/>
    </source>
</evidence>
<accession>A0A8S1VER7</accession>
<protein>
    <submittedName>
        <fullName evidence="1">Uncharacterized protein</fullName>
    </submittedName>
</protein>